<dbReference type="PANTHER" id="PTHR43155">
    <property type="entry name" value="CYCLIC DI-GMP PHOSPHODIESTERASE PA4108-RELATED"/>
    <property type="match status" value="1"/>
</dbReference>
<dbReference type="GO" id="GO:0008081">
    <property type="term" value="F:phosphoric diester hydrolase activity"/>
    <property type="evidence" value="ECO:0007669"/>
    <property type="project" value="UniProtKB-ARBA"/>
</dbReference>
<dbReference type="Gene3D" id="1.10.3210.10">
    <property type="entry name" value="Hypothetical protein af1432"/>
    <property type="match status" value="1"/>
</dbReference>
<dbReference type="PANTHER" id="PTHR43155:SF2">
    <property type="entry name" value="CYCLIC DI-GMP PHOSPHODIESTERASE PA4108"/>
    <property type="match status" value="1"/>
</dbReference>
<comment type="caution">
    <text evidence="2">The sequence shown here is derived from an EMBL/GenBank/DDBJ whole genome shotgun (WGS) entry which is preliminary data.</text>
</comment>
<name>A0A5E8H5T8_ROSAD</name>
<evidence type="ECO:0000259" key="1">
    <source>
        <dbReference type="PROSITE" id="PS51832"/>
    </source>
</evidence>
<proteinExistence type="predicted"/>
<gene>
    <name evidence="2" type="ORF">SADFL11_4690</name>
</gene>
<reference evidence="2 3" key="2">
    <citation type="submission" date="2013-04" db="EMBL/GenBank/DDBJ databases">
        <authorList>
            <person name="Fiebig A."/>
            <person name="Pradella S."/>
            <person name="Wagner-Doebler I."/>
        </authorList>
    </citation>
    <scope>NUCLEOTIDE SEQUENCE [LARGE SCALE GENOMIC DNA]</scope>
    <source>
        <strain evidence="3">DSM 17067 / NCIMB 14079 / DFL-11</strain>
    </source>
</reference>
<dbReference type="AlphaFoldDB" id="A0A5E8H5T8"/>
<dbReference type="SMART" id="SM00471">
    <property type="entry name" value="HDc"/>
    <property type="match status" value="1"/>
</dbReference>
<dbReference type="Pfam" id="PF13487">
    <property type="entry name" value="HD_5"/>
    <property type="match status" value="1"/>
</dbReference>
<dbReference type="CDD" id="cd00077">
    <property type="entry name" value="HDc"/>
    <property type="match status" value="1"/>
</dbReference>
<dbReference type="RefSeq" id="WP_008196466.1">
    <property type="nucleotide sequence ID" value="NZ_CM011002.1"/>
</dbReference>
<dbReference type="InterPro" id="IPR037522">
    <property type="entry name" value="HD_GYP_dom"/>
</dbReference>
<organism evidence="2 3">
    <name type="scientific">Roseibium alexandrii (strain DSM 17067 / NCIMB 14079 / DFL-11)</name>
    <name type="common">Labrenzia alexandrii</name>
    <dbReference type="NCBI Taxonomy" id="244592"/>
    <lineage>
        <taxon>Bacteria</taxon>
        <taxon>Pseudomonadati</taxon>
        <taxon>Pseudomonadota</taxon>
        <taxon>Alphaproteobacteria</taxon>
        <taxon>Hyphomicrobiales</taxon>
        <taxon>Stappiaceae</taxon>
        <taxon>Roseibium</taxon>
    </lineage>
</organism>
<protein>
    <submittedName>
        <fullName evidence="2">HD-GYP domain protein</fullName>
    </submittedName>
</protein>
<dbReference type="SUPFAM" id="SSF109604">
    <property type="entry name" value="HD-domain/PDEase-like"/>
    <property type="match status" value="1"/>
</dbReference>
<dbReference type="EMBL" id="ACCU02000002">
    <property type="protein sequence ID" value="EEE47401.1"/>
    <property type="molecule type" value="Genomic_DNA"/>
</dbReference>
<accession>A0A5E8H5T8</accession>
<sequence>MFLRVLDSKFPYKSALRLVEDRYGFFDIDIEDTIQTSEAEYLSLVVFDLKINSDHQRRRVQDQLRALGNVPIVVICDVKSQSECAFWKGAGQNTLIHKNEKPANIMAIISKVMEDYIHGIRNADNAPDIAMKAANAALTSMAESVRSREALKDQMLDVAAQHIVSLLNNNRASDWLSIVEMHHSQTFQHCMTVASNLTLFSIGLGLSPKEHCHMTKAGLMHDLGKLFVPLDILDKPGKLSAEEYSVVKEHPRTGADFLSEHSCLPQSIIDMTRSHHEFLDGSGYPDGLSADEISPMVRMMTIADIFSALTEKRAYKEVYSPRVAMGMMWDMKGKLDPELLKQFANIVCGTRVGKVGARRRGAA</sequence>
<dbReference type="InterPro" id="IPR003607">
    <property type="entry name" value="HD/PDEase_dom"/>
</dbReference>
<feature type="domain" description="HD-GYP" evidence="1">
    <location>
        <begin position="164"/>
        <end position="359"/>
    </location>
</feature>
<evidence type="ECO:0000313" key="2">
    <source>
        <dbReference type="EMBL" id="EEE47401.1"/>
    </source>
</evidence>
<dbReference type="PROSITE" id="PS51832">
    <property type="entry name" value="HD_GYP"/>
    <property type="match status" value="1"/>
</dbReference>
<evidence type="ECO:0000313" key="3">
    <source>
        <dbReference type="Proteomes" id="UP000004703"/>
    </source>
</evidence>
<dbReference type="Proteomes" id="UP000004703">
    <property type="component" value="Chromosome"/>
</dbReference>
<reference evidence="2 3" key="1">
    <citation type="submission" date="2008-01" db="EMBL/GenBank/DDBJ databases">
        <authorList>
            <person name="Wagner-Dobler I."/>
            <person name="Ferriera S."/>
            <person name="Johnson J."/>
            <person name="Kravitz S."/>
            <person name="Beeson K."/>
            <person name="Sutton G."/>
            <person name="Rogers Y.-H."/>
            <person name="Friedman R."/>
            <person name="Frazier M."/>
            <person name="Venter J.C."/>
        </authorList>
    </citation>
    <scope>NUCLEOTIDE SEQUENCE [LARGE SCALE GENOMIC DNA]</scope>
    <source>
        <strain evidence="3">DSM 17067 / NCIMB 14079 / DFL-11</strain>
    </source>
</reference>